<dbReference type="EMBL" id="JWZT01002273">
    <property type="protein sequence ID" value="KII69804.1"/>
    <property type="molecule type" value="Genomic_DNA"/>
</dbReference>
<organism evidence="1 2">
    <name type="scientific">Thelohanellus kitauei</name>
    <name type="common">Myxosporean</name>
    <dbReference type="NCBI Taxonomy" id="669202"/>
    <lineage>
        <taxon>Eukaryota</taxon>
        <taxon>Metazoa</taxon>
        <taxon>Cnidaria</taxon>
        <taxon>Myxozoa</taxon>
        <taxon>Myxosporea</taxon>
        <taxon>Bivalvulida</taxon>
        <taxon>Platysporina</taxon>
        <taxon>Myxobolidae</taxon>
        <taxon>Thelohanellus</taxon>
    </lineage>
</organism>
<protein>
    <submittedName>
        <fullName evidence="1">Uncharacterized protein</fullName>
    </submittedName>
</protein>
<evidence type="ECO:0000313" key="1">
    <source>
        <dbReference type="EMBL" id="KII69804.1"/>
    </source>
</evidence>
<keyword evidence="2" id="KW-1185">Reference proteome</keyword>
<gene>
    <name evidence="1" type="ORF">RF11_05907</name>
</gene>
<comment type="caution">
    <text evidence="1">The sequence shown here is derived from an EMBL/GenBank/DDBJ whole genome shotgun (WGS) entry which is preliminary data.</text>
</comment>
<proteinExistence type="predicted"/>
<sequence length="113" mass="12598">MEKESCQIDCFVECLPEIDKIGQQLFLNLCVVQSHNELIAKHVVQTITVLAMKSCVTQPGLKRTYVLVLLSDASIERPSLNERITALVISSGHYLTNVLESKLLQIIIGLLAY</sequence>
<name>A0A0C2IWT1_THEKT</name>
<accession>A0A0C2IWT1</accession>
<reference evidence="1 2" key="1">
    <citation type="journal article" date="2014" name="Genome Biol. Evol.">
        <title>The genome of the myxosporean Thelohanellus kitauei shows adaptations to nutrient acquisition within its fish host.</title>
        <authorList>
            <person name="Yang Y."/>
            <person name="Xiong J."/>
            <person name="Zhou Z."/>
            <person name="Huo F."/>
            <person name="Miao W."/>
            <person name="Ran C."/>
            <person name="Liu Y."/>
            <person name="Zhang J."/>
            <person name="Feng J."/>
            <person name="Wang M."/>
            <person name="Wang M."/>
            <person name="Wang L."/>
            <person name="Yao B."/>
        </authorList>
    </citation>
    <scope>NUCLEOTIDE SEQUENCE [LARGE SCALE GENOMIC DNA]</scope>
    <source>
        <strain evidence="1">Wuqing</strain>
    </source>
</reference>
<dbReference type="Proteomes" id="UP000031668">
    <property type="component" value="Unassembled WGS sequence"/>
</dbReference>
<evidence type="ECO:0000313" key="2">
    <source>
        <dbReference type="Proteomes" id="UP000031668"/>
    </source>
</evidence>
<dbReference type="AlphaFoldDB" id="A0A0C2IWT1"/>